<name>A0A9W8Z2N4_9PLEO</name>
<proteinExistence type="predicted"/>
<accession>A0A9W8Z2N4</accession>
<dbReference type="EMBL" id="JAPEVA010000159">
    <property type="protein sequence ID" value="KAJ4395408.1"/>
    <property type="molecule type" value="Genomic_DNA"/>
</dbReference>
<protein>
    <submittedName>
        <fullName evidence="1">Uncharacterized protein</fullName>
    </submittedName>
</protein>
<gene>
    <name evidence="1" type="ORF">N0V91_010849</name>
</gene>
<reference evidence="1" key="1">
    <citation type="submission" date="2022-10" db="EMBL/GenBank/DDBJ databases">
        <title>Tapping the CABI collections for fungal endophytes: first genome assemblies for Collariella, Neodidymelliopsis, Ascochyta clinopodiicola, Didymella pomorum, Didymosphaeria variabile, Neocosmospora piperis and Neocucurbitaria cava.</title>
        <authorList>
            <person name="Hill R."/>
        </authorList>
    </citation>
    <scope>NUCLEOTIDE SEQUENCE</scope>
    <source>
        <strain evidence="1">IMI 355091</strain>
    </source>
</reference>
<evidence type="ECO:0000313" key="2">
    <source>
        <dbReference type="Proteomes" id="UP001140510"/>
    </source>
</evidence>
<sequence>MCEATLEFVRSLANLHGVIGLDVQQQDPVSKVVFGLAEYIDKQDAHFDALFARIASQEKV</sequence>
<dbReference type="OrthoDB" id="10424545at2759"/>
<comment type="caution">
    <text evidence="1">The sequence shown here is derived from an EMBL/GenBank/DDBJ whole genome shotgun (WGS) entry which is preliminary data.</text>
</comment>
<evidence type="ECO:0000313" key="1">
    <source>
        <dbReference type="EMBL" id="KAJ4395408.1"/>
    </source>
</evidence>
<organism evidence="1 2">
    <name type="scientific">Didymella pomorum</name>
    <dbReference type="NCBI Taxonomy" id="749634"/>
    <lineage>
        <taxon>Eukaryota</taxon>
        <taxon>Fungi</taxon>
        <taxon>Dikarya</taxon>
        <taxon>Ascomycota</taxon>
        <taxon>Pezizomycotina</taxon>
        <taxon>Dothideomycetes</taxon>
        <taxon>Pleosporomycetidae</taxon>
        <taxon>Pleosporales</taxon>
        <taxon>Pleosporineae</taxon>
        <taxon>Didymellaceae</taxon>
        <taxon>Didymella</taxon>
    </lineage>
</organism>
<dbReference type="AlphaFoldDB" id="A0A9W8Z2N4"/>
<dbReference type="Proteomes" id="UP001140510">
    <property type="component" value="Unassembled WGS sequence"/>
</dbReference>
<keyword evidence="2" id="KW-1185">Reference proteome</keyword>